<dbReference type="InParanoid" id="M1DED6"/>
<reference evidence="2" key="2">
    <citation type="submission" date="2015-06" db="UniProtKB">
        <authorList>
            <consortium name="EnsemblPlants"/>
        </authorList>
    </citation>
    <scope>IDENTIFICATION</scope>
    <source>
        <strain evidence="2">DM1-3 516 R44</strain>
    </source>
</reference>
<dbReference type="EnsemblPlants" id="PGSC0003DMT400087707">
    <property type="protein sequence ID" value="PGSC0003DMT400087707"/>
    <property type="gene ID" value="PGSC0003DMG400037278"/>
</dbReference>
<organism evidence="2 3">
    <name type="scientific">Solanum tuberosum</name>
    <name type="common">Potato</name>
    <dbReference type="NCBI Taxonomy" id="4113"/>
    <lineage>
        <taxon>Eukaryota</taxon>
        <taxon>Viridiplantae</taxon>
        <taxon>Streptophyta</taxon>
        <taxon>Embryophyta</taxon>
        <taxon>Tracheophyta</taxon>
        <taxon>Spermatophyta</taxon>
        <taxon>Magnoliopsida</taxon>
        <taxon>eudicotyledons</taxon>
        <taxon>Gunneridae</taxon>
        <taxon>Pentapetalae</taxon>
        <taxon>asterids</taxon>
        <taxon>lamiids</taxon>
        <taxon>Solanales</taxon>
        <taxon>Solanaceae</taxon>
        <taxon>Solanoideae</taxon>
        <taxon>Solaneae</taxon>
        <taxon>Solanum</taxon>
    </lineage>
</organism>
<dbReference type="AlphaFoldDB" id="M1DED6"/>
<dbReference type="HOGENOM" id="CLU_2150317_0_0_1"/>
<dbReference type="Gramene" id="PGSC0003DMT400087707">
    <property type="protein sequence ID" value="PGSC0003DMT400087707"/>
    <property type="gene ID" value="PGSC0003DMG400037278"/>
</dbReference>
<dbReference type="PaxDb" id="4113-PGSC0003DMT400087707"/>
<feature type="transmembrane region" description="Helical" evidence="1">
    <location>
        <begin position="35"/>
        <end position="54"/>
    </location>
</feature>
<reference evidence="3" key="1">
    <citation type="journal article" date="2011" name="Nature">
        <title>Genome sequence and analysis of the tuber crop potato.</title>
        <authorList>
            <consortium name="The Potato Genome Sequencing Consortium"/>
        </authorList>
    </citation>
    <scope>NUCLEOTIDE SEQUENCE [LARGE SCALE GENOMIC DNA]</scope>
    <source>
        <strain evidence="3">cv. DM1-3 516 R44</strain>
    </source>
</reference>
<evidence type="ECO:0000256" key="1">
    <source>
        <dbReference type="SAM" id="Phobius"/>
    </source>
</evidence>
<keyword evidence="3" id="KW-1185">Reference proteome</keyword>
<dbReference type="Proteomes" id="UP000011115">
    <property type="component" value="Unassembled WGS sequence"/>
</dbReference>
<sequence length="112" mass="12579">MGLAHLSKNTAAEVLKAFGLIFMIVYSVYESCISLYIPVSLCILLYTTYIRPVFRSKDRHFSVFQPCVSTSNSGVDNEKSDARKALRLSDPINNARRVRIQVKSSTVLTCDK</sequence>
<proteinExistence type="predicted"/>
<keyword evidence="1" id="KW-0812">Transmembrane</keyword>
<name>M1DED6_SOLTU</name>
<accession>M1DED6</accession>
<keyword evidence="1" id="KW-0472">Membrane</keyword>
<keyword evidence="1" id="KW-1133">Transmembrane helix</keyword>
<protein>
    <submittedName>
        <fullName evidence="2">Uncharacterized protein</fullName>
    </submittedName>
</protein>
<evidence type="ECO:0000313" key="3">
    <source>
        <dbReference type="Proteomes" id="UP000011115"/>
    </source>
</evidence>
<evidence type="ECO:0000313" key="2">
    <source>
        <dbReference type="EnsemblPlants" id="PGSC0003DMT400087707"/>
    </source>
</evidence>